<accession>A0ABP0XU77</accession>
<evidence type="ECO:0000313" key="2">
    <source>
        <dbReference type="Proteomes" id="UP001642487"/>
    </source>
</evidence>
<dbReference type="Proteomes" id="UP001642487">
    <property type="component" value="Chromosome 1"/>
</dbReference>
<keyword evidence="2" id="KW-1185">Reference proteome</keyword>
<dbReference type="InterPro" id="IPR052965">
    <property type="entry name" value="Pigment-catalase-like"/>
</dbReference>
<dbReference type="PANTHER" id="PTHR31694:SF26">
    <property type="entry name" value="OS05G0151100 PROTEIN"/>
    <property type="match status" value="1"/>
</dbReference>
<evidence type="ECO:0000313" key="1">
    <source>
        <dbReference type="EMBL" id="CAK9310087.1"/>
    </source>
</evidence>
<reference evidence="1 2" key="1">
    <citation type="submission" date="2024-03" db="EMBL/GenBank/DDBJ databases">
        <authorList>
            <person name="Gkanogiannis A."/>
            <person name="Becerra Lopez-Lavalle L."/>
        </authorList>
    </citation>
    <scope>NUCLEOTIDE SEQUENCE [LARGE SCALE GENOMIC DNA]</scope>
</reference>
<organism evidence="1 2">
    <name type="scientific">Citrullus colocynthis</name>
    <name type="common">colocynth</name>
    <dbReference type="NCBI Taxonomy" id="252529"/>
    <lineage>
        <taxon>Eukaryota</taxon>
        <taxon>Viridiplantae</taxon>
        <taxon>Streptophyta</taxon>
        <taxon>Embryophyta</taxon>
        <taxon>Tracheophyta</taxon>
        <taxon>Spermatophyta</taxon>
        <taxon>Magnoliopsida</taxon>
        <taxon>eudicotyledons</taxon>
        <taxon>Gunneridae</taxon>
        <taxon>Pentapetalae</taxon>
        <taxon>rosids</taxon>
        <taxon>fabids</taxon>
        <taxon>Cucurbitales</taxon>
        <taxon>Cucurbitaceae</taxon>
        <taxon>Benincaseae</taxon>
        <taxon>Citrullus</taxon>
    </lineage>
</organism>
<dbReference type="Pfam" id="PF13668">
    <property type="entry name" value="Ferritin_2"/>
    <property type="match status" value="1"/>
</dbReference>
<gene>
    <name evidence="1" type="ORF">CITCOLO1_LOCUS1696</name>
</gene>
<name>A0ABP0XU77_9ROSI</name>
<proteinExistence type="predicted"/>
<evidence type="ECO:0008006" key="3">
    <source>
        <dbReference type="Google" id="ProtNLM"/>
    </source>
</evidence>
<sequence length="266" mass="29168">MVAPDVEVFRFASNFKYLEGEFYLNSALGRGIDSINPSYAFEGPSAIGAQKANLDHVYANIFEEFGYEELGQLRAIIEPAGGRGIKRPLLNLSKGVFSDMIDKAIGFKLNPRFDPYANSINFLITASVFRTCWSCWSNPFATPTPISQESGQNAVIRTLLYQRANEIVVPYNLIVAEFTNLTSTLANQFGKCGLQDEGIVVPQSLGAKNQTESNILAADVNSLSYSRTIQEILRILYGSCSESKVGGFFPKGANGLIAKSFFGRNI</sequence>
<protein>
    <recommendedName>
        <fullName evidence="3">Desiccation-related protein PCC13-62-like</fullName>
    </recommendedName>
</protein>
<dbReference type="EMBL" id="OZ021735">
    <property type="protein sequence ID" value="CAK9310087.1"/>
    <property type="molecule type" value="Genomic_DNA"/>
</dbReference>
<dbReference type="PANTHER" id="PTHR31694">
    <property type="entry name" value="DESICCATION-LIKE PROTEIN"/>
    <property type="match status" value="1"/>
</dbReference>